<dbReference type="SMART" id="SM00448">
    <property type="entry name" value="REC"/>
    <property type="match status" value="1"/>
</dbReference>
<dbReference type="GO" id="GO:0000160">
    <property type="term" value="P:phosphorelay signal transduction system"/>
    <property type="evidence" value="ECO:0007669"/>
    <property type="project" value="InterPro"/>
</dbReference>
<dbReference type="Pfam" id="PF00072">
    <property type="entry name" value="Response_reg"/>
    <property type="match status" value="1"/>
</dbReference>
<gene>
    <name evidence="4" type="ORF">COT71_03635</name>
</gene>
<evidence type="ECO:0000256" key="1">
    <source>
        <dbReference type="ARBA" id="ARBA00022553"/>
    </source>
</evidence>
<evidence type="ECO:0000259" key="3">
    <source>
        <dbReference type="PROSITE" id="PS50110"/>
    </source>
</evidence>
<dbReference type="EMBL" id="PEZP01000041">
    <property type="protein sequence ID" value="PIT97878.1"/>
    <property type="molecule type" value="Genomic_DNA"/>
</dbReference>
<name>A0A2M6WYL6_9BACT</name>
<dbReference type="SUPFAM" id="SSF52172">
    <property type="entry name" value="CheY-like"/>
    <property type="match status" value="1"/>
</dbReference>
<dbReference type="InterPro" id="IPR001789">
    <property type="entry name" value="Sig_transdc_resp-reg_receiver"/>
</dbReference>
<dbReference type="PANTHER" id="PTHR44591">
    <property type="entry name" value="STRESS RESPONSE REGULATOR PROTEIN 1"/>
    <property type="match status" value="1"/>
</dbReference>
<accession>A0A2M6WYL6</accession>
<protein>
    <submittedName>
        <fullName evidence="4">Response regulator</fullName>
    </submittedName>
</protein>
<evidence type="ECO:0000313" key="5">
    <source>
        <dbReference type="Proteomes" id="UP000230731"/>
    </source>
</evidence>
<dbReference type="PROSITE" id="PS50110">
    <property type="entry name" value="RESPONSE_REGULATORY"/>
    <property type="match status" value="1"/>
</dbReference>
<organism evidence="4 5">
    <name type="scientific">Candidatus Andersenbacteria bacterium CG10_big_fil_rev_8_21_14_0_10_54_11</name>
    <dbReference type="NCBI Taxonomy" id="1974485"/>
    <lineage>
        <taxon>Bacteria</taxon>
        <taxon>Candidatus Anderseniibacteriota</taxon>
    </lineage>
</organism>
<dbReference type="InterPro" id="IPR050595">
    <property type="entry name" value="Bact_response_regulator"/>
</dbReference>
<dbReference type="Gene3D" id="3.40.50.2300">
    <property type="match status" value="1"/>
</dbReference>
<dbReference type="InterPro" id="IPR011006">
    <property type="entry name" value="CheY-like_superfamily"/>
</dbReference>
<feature type="modified residue" description="4-aspartylphosphate" evidence="2">
    <location>
        <position position="74"/>
    </location>
</feature>
<dbReference type="Proteomes" id="UP000230731">
    <property type="component" value="Unassembled WGS sequence"/>
</dbReference>
<dbReference type="PANTHER" id="PTHR44591:SF3">
    <property type="entry name" value="RESPONSE REGULATORY DOMAIN-CONTAINING PROTEIN"/>
    <property type="match status" value="1"/>
</dbReference>
<comment type="caution">
    <text evidence="4">The sequence shown here is derived from an EMBL/GenBank/DDBJ whole genome shotgun (WGS) entry which is preliminary data.</text>
</comment>
<feature type="domain" description="Response regulatory" evidence="3">
    <location>
        <begin position="26"/>
        <end position="142"/>
    </location>
</feature>
<reference evidence="5" key="1">
    <citation type="submission" date="2017-09" db="EMBL/GenBank/DDBJ databases">
        <title>Depth-based differentiation of microbial function through sediment-hosted aquifers and enrichment of novel symbionts in the deep terrestrial subsurface.</title>
        <authorList>
            <person name="Probst A.J."/>
            <person name="Ladd B."/>
            <person name="Jarett J.K."/>
            <person name="Geller-Mcgrath D.E."/>
            <person name="Sieber C.M.K."/>
            <person name="Emerson J.B."/>
            <person name="Anantharaman K."/>
            <person name="Thomas B.C."/>
            <person name="Malmstrom R."/>
            <person name="Stieglmeier M."/>
            <person name="Klingl A."/>
            <person name="Woyke T."/>
            <person name="Ryan C.M."/>
            <person name="Banfield J.F."/>
        </authorList>
    </citation>
    <scope>NUCLEOTIDE SEQUENCE [LARGE SCALE GENOMIC DNA]</scope>
</reference>
<keyword evidence="1 2" id="KW-0597">Phosphoprotein</keyword>
<dbReference type="AlphaFoldDB" id="A0A2M6WYL6"/>
<evidence type="ECO:0000256" key="2">
    <source>
        <dbReference type="PROSITE-ProRule" id="PRU00169"/>
    </source>
</evidence>
<proteinExistence type="predicted"/>
<sequence length="147" mass="16766">MGFLEFCDFWFILVIGMTDTRPPQRTVLIVEDDNFISQFLQTKLQEKHRAVAVTETAAADTYLAEHPVDLIVLDIMLPREDGFTWLERLKAADNPHRDIPVIILSNLDQFEDIQRGQKLGAALFLLKGNLMPSEIATKIDELLAEKQ</sequence>
<evidence type="ECO:0000313" key="4">
    <source>
        <dbReference type="EMBL" id="PIT97878.1"/>
    </source>
</evidence>